<evidence type="ECO:0008006" key="3">
    <source>
        <dbReference type="Google" id="ProtNLM"/>
    </source>
</evidence>
<dbReference type="Gramene" id="Solyc11g044325.1.1">
    <property type="protein sequence ID" value="Solyc11g044325.1.1.1"/>
    <property type="gene ID" value="Solyc11g044325.1"/>
</dbReference>
<reference evidence="1" key="1">
    <citation type="journal article" date="2012" name="Nature">
        <title>The tomato genome sequence provides insights into fleshy fruit evolution.</title>
        <authorList>
            <consortium name="Tomato Genome Consortium"/>
        </authorList>
    </citation>
    <scope>NUCLEOTIDE SEQUENCE [LARGE SCALE GENOMIC DNA]</scope>
    <source>
        <strain evidence="1">cv. Heinz 1706</strain>
    </source>
</reference>
<accession>A0A3Q7JM89</accession>
<organism evidence="1">
    <name type="scientific">Solanum lycopersicum</name>
    <name type="common">Tomato</name>
    <name type="synonym">Lycopersicon esculentum</name>
    <dbReference type="NCBI Taxonomy" id="4081"/>
    <lineage>
        <taxon>Eukaryota</taxon>
        <taxon>Viridiplantae</taxon>
        <taxon>Streptophyta</taxon>
        <taxon>Embryophyta</taxon>
        <taxon>Tracheophyta</taxon>
        <taxon>Spermatophyta</taxon>
        <taxon>Magnoliopsida</taxon>
        <taxon>eudicotyledons</taxon>
        <taxon>Gunneridae</taxon>
        <taxon>Pentapetalae</taxon>
        <taxon>asterids</taxon>
        <taxon>lamiids</taxon>
        <taxon>Solanales</taxon>
        <taxon>Solanaceae</taxon>
        <taxon>Solanoideae</taxon>
        <taxon>Solaneae</taxon>
        <taxon>Solanum</taxon>
        <taxon>Solanum subgen. Lycopersicon</taxon>
    </lineage>
</organism>
<dbReference type="PANTHER" id="PTHR11439">
    <property type="entry name" value="GAG-POL-RELATED RETROTRANSPOSON"/>
    <property type="match status" value="1"/>
</dbReference>
<evidence type="ECO:0000313" key="2">
    <source>
        <dbReference type="Proteomes" id="UP000004994"/>
    </source>
</evidence>
<dbReference type="InParanoid" id="A0A3Q7JM89"/>
<sequence>MPSWTPLDNKLKLTTVEVDKAAGVTDDPLLTDIGSYQRLIGRLLYLTLKARSWVCSTDIESILIGVKEVTYGSCYKVVRYVTIESARGILFSSKRENKLVAYCDADWASCPNTRRSVTRFLIKYGGSLISWRSKKQTTISRNSVESEYKSMASTVL</sequence>
<proteinExistence type="predicted"/>
<reference evidence="1" key="2">
    <citation type="submission" date="2019-01" db="UniProtKB">
        <authorList>
            <consortium name="EnsemblPlants"/>
        </authorList>
    </citation>
    <scope>IDENTIFICATION</scope>
    <source>
        <strain evidence="1">cv. Heinz 1706</strain>
    </source>
</reference>
<dbReference type="STRING" id="4081.A0A3Q7JM89"/>
<keyword evidence="2" id="KW-1185">Reference proteome</keyword>
<dbReference type="CDD" id="cd09272">
    <property type="entry name" value="RNase_HI_RT_Ty1"/>
    <property type="match status" value="1"/>
</dbReference>
<protein>
    <recommendedName>
        <fullName evidence="3">Reverse transcriptase Ty1/copia-type domain-containing protein</fullName>
    </recommendedName>
</protein>
<evidence type="ECO:0000313" key="1">
    <source>
        <dbReference type="EnsemblPlants" id="Solyc11g044325.1.1.1"/>
    </source>
</evidence>
<name>A0A3Q7JM89_SOLLC</name>
<dbReference type="PANTHER" id="PTHR11439:SF466">
    <property type="entry name" value="CCHC-TYPE DOMAIN-CONTAINING PROTEIN"/>
    <property type="match status" value="1"/>
</dbReference>
<dbReference type="Proteomes" id="UP000004994">
    <property type="component" value="Chromosome 11"/>
</dbReference>
<dbReference type="AlphaFoldDB" id="A0A3Q7JM89"/>
<dbReference type="EnsemblPlants" id="Solyc11g044325.1.1">
    <property type="protein sequence ID" value="Solyc11g044325.1.1.1"/>
    <property type="gene ID" value="Solyc11g044325.1"/>
</dbReference>